<dbReference type="PIRSF" id="PIRSF000193">
    <property type="entry name" value="Pyrrol-5-carb_rd"/>
    <property type="match status" value="1"/>
</dbReference>
<dbReference type="EC" id="1.5.1.2" evidence="4"/>
<protein>
    <recommendedName>
        <fullName evidence="4">Pyrroline-5-carboxylate reductase</fullName>
        <shortName evidence="4">P5C reductase</shortName>
        <shortName evidence="4">P5CR</shortName>
        <ecNumber evidence="4">1.5.1.2</ecNumber>
    </recommendedName>
    <alternativeName>
        <fullName evidence="4">PCA reductase</fullName>
    </alternativeName>
</protein>
<proteinExistence type="inferred from homology"/>
<evidence type="ECO:0000256" key="1">
    <source>
        <dbReference type="ARBA" id="ARBA00005525"/>
    </source>
</evidence>
<dbReference type="KEGG" id="ave:Arcve_1282"/>
<dbReference type="HOGENOM" id="CLU_042344_1_2_2"/>
<dbReference type="Pfam" id="PF14748">
    <property type="entry name" value="P5CR_dimer"/>
    <property type="match status" value="1"/>
</dbReference>
<dbReference type="InterPro" id="IPR008927">
    <property type="entry name" value="6-PGluconate_DH-like_C_sf"/>
</dbReference>
<accession>F2KN12</accession>
<evidence type="ECO:0000313" key="9">
    <source>
        <dbReference type="Proteomes" id="UP000008136"/>
    </source>
</evidence>
<dbReference type="UniPathway" id="UPA00098">
    <property type="reaction ID" value="UER00361"/>
</dbReference>
<dbReference type="RefSeq" id="WP_013683950.1">
    <property type="nucleotide sequence ID" value="NC_015320.1"/>
</dbReference>
<dbReference type="AlphaFoldDB" id="F2KN12"/>
<dbReference type="eggNOG" id="arCOG00455">
    <property type="taxonomic scope" value="Archaea"/>
</dbReference>
<dbReference type="OrthoDB" id="25257at2157"/>
<dbReference type="InterPro" id="IPR000304">
    <property type="entry name" value="Pyrroline-COOH_reductase"/>
</dbReference>
<feature type="binding site" evidence="5">
    <location>
        <begin position="6"/>
        <end position="11"/>
    </location>
    <ligand>
        <name>NADP(+)</name>
        <dbReference type="ChEBI" id="CHEBI:58349"/>
    </ligand>
</feature>
<dbReference type="InterPro" id="IPR036291">
    <property type="entry name" value="NAD(P)-bd_dom_sf"/>
</dbReference>
<dbReference type="STRING" id="693661.Arcve_1282"/>
<comment type="function">
    <text evidence="4">Catalyzes the reduction of 1-pyrroline-5-carboxylate (PCA) to L-proline.</text>
</comment>
<dbReference type="InterPro" id="IPR028939">
    <property type="entry name" value="P5C_Rdtase_cat_N"/>
</dbReference>
<keyword evidence="4" id="KW-0641">Proline biosynthesis</keyword>
<keyword evidence="2 4" id="KW-0521">NADP</keyword>
<name>F2KN12_ARCVS</name>
<keyword evidence="9" id="KW-1185">Reference proteome</keyword>
<evidence type="ECO:0000256" key="4">
    <source>
        <dbReference type="HAMAP-Rule" id="MF_01925"/>
    </source>
</evidence>
<dbReference type="GO" id="GO:0004735">
    <property type="term" value="F:pyrroline-5-carboxylate reductase activity"/>
    <property type="evidence" value="ECO:0007669"/>
    <property type="project" value="UniProtKB-UniRule"/>
</dbReference>
<dbReference type="HAMAP" id="MF_01925">
    <property type="entry name" value="P5C_reductase"/>
    <property type="match status" value="1"/>
</dbReference>
<sequence length="255" mass="27935">MRVAIIGCGNLGCALAKALAKRFDVIVTRRNTEKIRFLEEIRCEITSDNIEAVVGSDIVMLTVKKKDVVGVLSQIGKHLSGKVLISFVAGLGFDELKRLAPNAKIVKAMTTLSAEFGKGITTYYTDVESETQDIVRDIEKVLSCFGDVVRVGSEYEVDVTTAFSSSTAFLARIFQAFVYAGLRLGLSAELSRRIAIGVFDGTSEMLKFEKPEELILRVTTPAGTTIEGLHRLMEHRAEYAVMEAICASAEKSLRK</sequence>
<keyword evidence="4" id="KW-0963">Cytoplasm</keyword>
<evidence type="ECO:0000256" key="2">
    <source>
        <dbReference type="ARBA" id="ARBA00022857"/>
    </source>
</evidence>
<dbReference type="Gene3D" id="1.10.3730.10">
    <property type="entry name" value="ProC C-terminal domain-like"/>
    <property type="match status" value="1"/>
</dbReference>
<feature type="binding site" evidence="5">
    <location>
        <position position="49"/>
    </location>
    <ligand>
        <name>NADPH</name>
        <dbReference type="ChEBI" id="CHEBI:57783"/>
    </ligand>
</feature>
<comment type="catalytic activity">
    <reaction evidence="4">
        <text>L-proline + NADP(+) = (S)-1-pyrroline-5-carboxylate + NADPH + 2 H(+)</text>
        <dbReference type="Rhea" id="RHEA:14109"/>
        <dbReference type="ChEBI" id="CHEBI:15378"/>
        <dbReference type="ChEBI" id="CHEBI:17388"/>
        <dbReference type="ChEBI" id="CHEBI:57783"/>
        <dbReference type="ChEBI" id="CHEBI:58349"/>
        <dbReference type="ChEBI" id="CHEBI:60039"/>
        <dbReference type="EC" id="1.5.1.2"/>
    </reaction>
</comment>
<dbReference type="PANTHER" id="PTHR11645">
    <property type="entry name" value="PYRROLINE-5-CARBOXYLATE REDUCTASE"/>
    <property type="match status" value="1"/>
</dbReference>
<evidence type="ECO:0000259" key="7">
    <source>
        <dbReference type="Pfam" id="PF14748"/>
    </source>
</evidence>
<dbReference type="GeneID" id="10394403"/>
<dbReference type="InterPro" id="IPR029036">
    <property type="entry name" value="P5CR_dimer"/>
</dbReference>
<dbReference type="SUPFAM" id="SSF51735">
    <property type="entry name" value="NAD(P)-binding Rossmann-fold domains"/>
    <property type="match status" value="1"/>
</dbReference>
<dbReference type="Gene3D" id="3.40.50.720">
    <property type="entry name" value="NAD(P)-binding Rossmann-like Domain"/>
    <property type="match status" value="1"/>
</dbReference>
<organism evidence="8 9">
    <name type="scientific">Archaeoglobus veneficus (strain DSM 11195 / SNP6)</name>
    <dbReference type="NCBI Taxonomy" id="693661"/>
    <lineage>
        <taxon>Archaea</taxon>
        <taxon>Methanobacteriati</taxon>
        <taxon>Methanobacteriota</taxon>
        <taxon>Archaeoglobi</taxon>
        <taxon>Archaeoglobales</taxon>
        <taxon>Archaeoglobaceae</taxon>
        <taxon>Archaeoglobus</taxon>
    </lineage>
</organism>
<keyword evidence="3 4" id="KW-0560">Oxidoreductase</keyword>
<feature type="domain" description="Pyrroline-5-carboxylate reductase dimerisation" evidence="7">
    <location>
        <begin position="156"/>
        <end position="252"/>
    </location>
</feature>
<comment type="subcellular location">
    <subcellularLocation>
        <location evidence="4">Cytoplasm</location>
    </subcellularLocation>
</comment>
<comment type="catalytic activity">
    <reaction evidence="4">
        <text>L-proline + NAD(+) = (S)-1-pyrroline-5-carboxylate + NADH + 2 H(+)</text>
        <dbReference type="Rhea" id="RHEA:14105"/>
        <dbReference type="ChEBI" id="CHEBI:15378"/>
        <dbReference type="ChEBI" id="CHEBI:17388"/>
        <dbReference type="ChEBI" id="CHEBI:57540"/>
        <dbReference type="ChEBI" id="CHEBI:57945"/>
        <dbReference type="ChEBI" id="CHEBI:60039"/>
        <dbReference type="EC" id="1.5.1.2"/>
    </reaction>
</comment>
<dbReference type="Pfam" id="PF03807">
    <property type="entry name" value="F420_oxidored"/>
    <property type="match status" value="1"/>
</dbReference>
<evidence type="ECO:0000256" key="3">
    <source>
        <dbReference type="ARBA" id="ARBA00023002"/>
    </source>
</evidence>
<dbReference type="EMBL" id="CP002588">
    <property type="protein sequence ID" value="AEA47288.1"/>
    <property type="molecule type" value="Genomic_DNA"/>
</dbReference>
<dbReference type="GO" id="GO:0005737">
    <property type="term" value="C:cytoplasm"/>
    <property type="evidence" value="ECO:0007669"/>
    <property type="project" value="UniProtKB-SubCell"/>
</dbReference>
<gene>
    <name evidence="4" type="primary">proC</name>
    <name evidence="8" type="ordered locus">Arcve_1282</name>
</gene>
<evidence type="ECO:0000256" key="5">
    <source>
        <dbReference type="PIRSR" id="PIRSR000193-1"/>
    </source>
</evidence>
<dbReference type="Proteomes" id="UP000008136">
    <property type="component" value="Chromosome"/>
</dbReference>
<dbReference type="PANTHER" id="PTHR11645:SF0">
    <property type="entry name" value="PYRROLINE-5-CARBOXYLATE REDUCTASE 3"/>
    <property type="match status" value="1"/>
</dbReference>
<evidence type="ECO:0000313" key="8">
    <source>
        <dbReference type="EMBL" id="AEA47288.1"/>
    </source>
</evidence>
<evidence type="ECO:0000259" key="6">
    <source>
        <dbReference type="Pfam" id="PF03807"/>
    </source>
</evidence>
<feature type="domain" description="Pyrroline-5-carboxylate reductase catalytic N-terminal" evidence="6">
    <location>
        <begin position="2"/>
        <end position="90"/>
    </location>
</feature>
<reference evidence="8 9" key="1">
    <citation type="submission" date="2011-03" db="EMBL/GenBank/DDBJ databases">
        <title>The complete genome of Archaeoglobus veneficus SNP6.</title>
        <authorList>
            <consortium name="US DOE Joint Genome Institute (JGI-PGF)"/>
            <person name="Lucas S."/>
            <person name="Copeland A."/>
            <person name="Lapidus A."/>
            <person name="Bruce D."/>
            <person name="Goodwin L."/>
            <person name="Pitluck S."/>
            <person name="Kyrpides N."/>
            <person name="Mavromatis K."/>
            <person name="Pagani I."/>
            <person name="Ivanova N."/>
            <person name="Mikhailova N."/>
            <person name="Lu M."/>
            <person name="Detter J.C."/>
            <person name="Tapia R."/>
            <person name="Han C."/>
            <person name="Land M."/>
            <person name="Hauser L."/>
            <person name="Markowitz V."/>
            <person name="Cheng J.-F."/>
            <person name="Hugenholtz P."/>
            <person name="Woyke T."/>
            <person name="Wu D."/>
            <person name="Spring S."/>
            <person name="Brambilla E."/>
            <person name="Klenk H.-P."/>
            <person name="Eisen J.A."/>
        </authorList>
    </citation>
    <scope>NUCLEOTIDE SEQUENCE [LARGE SCALE GENOMIC DNA]</scope>
    <source>
        <strain>SNP6</strain>
    </source>
</reference>
<dbReference type="SUPFAM" id="SSF48179">
    <property type="entry name" value="6-phosphogluconate dehydrogenase C-terminal domain-like"/>
    <property type="match status" value="1"/>
</dbReference>
<comment type="similarity">
    <text evidence="1 4">Belongs to the pyrroline-5-carboxylate reductase family.</text>
</comment>
<comment type="pathway">
    <text evidence="4">Amino-acid biosynthesis; L-proline biosynthesis; L-proline from L-glutamate 5-semialdehyde: step 1/1.</text>
</comment>
<keyword evidence="4" id="KW-0028">Amino-acid biosynthesis</keyword>
<dbReference type="GO" id="GO:0055129">
    <property type="term" value="P:L-proline biosynthetic process"/>
    <property type="evidence" value="ECO:0007669"/>
    <property type="project" value="UniProtKB-UniRule"/>
</dbReference>